<feature type="transmembrane region" description="Helical" evidence="4">
    <location>
        <begin position="45"/>
        <end position="69"/>
    </location>
</feature>
<dbReference type="OrthoDB" id="9793415at2"/>
<reference evidence="6 7" key="1">
    <citation type="submission" date="2016-11" db="EMBL/GenBank/DDBJ databases">
        <authorList>
            <person name="Jaros S."/>
            <person name="Januszkiewicz K."/>
            <person name="Wedrychowicz H."/>
        </authorList>
    </citation>
    <scope>NUCLEOTIDE SEQUENCE [LARGE SCALE GENOMIC DNA]</scope>
    <source>
        <strain evidence="6 7">DSM 9705</strain>
    </source>
</reference>
<dbReference type="Pfam" id="PF07690">
    <property type="entry name" value="MFS_1"/>
    <property type="match status" value="1"/>
</dbReference>
<proteinExistence type="predicted"/>
<feature type="transmembrane region" description="Helical" evidence="4">
    <location>
        <begin position="312"/>
        <end position="336"/>
    </location>
</feature>
<dbReference type="Proteomes" id="UP000184139">
    <property type="component" value="Unassembled WGS sequence"/>
</dbReference>
<keyword evidence="7" id="KW-1185">Reference proteome</keyword>
<feature type="transmembrane region" description="Helical" evidence="4">
    <location>
        <begin position="289"/>
        <end position="306"/>
    </location>
</feature>
<dbReference type="InterPro" id="IPR050327">
    <property type="entry name" value="Proton-linked_MCT"/>
</dbReference>
<evidence type="ECO:0000256" key="2">
    <source>
        <dbReference type="ARBA" id="ARBA00022989"/>
    </source>
</evidence>
<dbReference type="PANTHER" id="PTHR11360:SF284">
    <property type="entry name" value="EG:103B4.3 PROTEIN-RELATED"/>
    <property type="match status" value="1"/>
</dbReference>
<dbReference type="InterPro" id="IPR036259">
    <property type="entry name" value="MFS_trans_sf"/>
</dbReference>
<evidence type="ECO:0000256" key="1">
    <source>
        <dbReference type="ARBA" id="ARBA00022692"/>
    </source>
</evidence>
<feature type="transmembrane region" description="Helical" evidence="4">
    <location>
        <begin position="76"/>
        <end position="93"/>
    </location>
</feature>
<keyword evidence="1 4" id="KW-0812">Transmembrane</keyword>
<feature type="transmembrane region" description="Helical" evidence="4">
    <location>
        <begin position="377"/>
        <end position="398"/>
    </location>
</feature>
<feature type="transmembrane region" description="Helical" evidence="4">
    <location>
        <begin position="12"/>
        <end position="33"/>
    </location>
</feature>
<dbReference type="PANTHER" id="PTHR11360">
    <property type="entry name" value="MONOCARBOXYLATE TRANSPORTER"/>
    <property type="match status" value="1"/>
</dbReference>
<evidence type="ECO:0000313" key="7">
    <source>
        <dbReference type="Proteomes" id="UP000184139"/>
    </source>
</evidence>
<name>A0A1M5YHC5_9BACT</name>
<dbReference type="CDD" id="cd17355">
    <property type="entry name" value="MFS_YcxA_like"/>
    <property type="match status" value="1"/>
</dbReference>
<feature type="transmembrane region" description="Helical" evidence="4">
    <location>
        <begin position="348"/>
        <end position="371"/>
    </location>
</feature>
<dbReference type="STRING" id="1121409.SAMN02745124_03981"/>
<feature type="transmembrane region" description="Helical" evidence="4">
    <location>
        <begin position="259"/>
        <end position="277"/>
    </location>
</feature>
<dbReference type="SUPFAM" id="SSF103473">
    <property type="entry name" value="MFS general substrate transporter"/>
    <property type="match status" value="1"/>
</dbReference>
<accession>A0A1M5YHC5</accession>
<dbReference type="RefSeq" id="WP_073378919.1">
    <property type="nucleotide sequence ID" value="NZ_FQXS01000036.1"/>
</dbReference>
<keyword evidence="2 4" id="KW-1133">Transmembrane helix</keyword>
<organism evidence="6 7">
    <name type="scientific">Desulfofustis glycolicus DSM 9705</name>
    <dbReference type="NCBI Taxonomy" id="1121409"/>
    <lineage>
        <taxon>Bacteria</taxon>
        <taxon>Pseudomonadati</taxon>
        <taxon>Thermodesulfobacteriota</taxon>
        <taxon>Desulfobulbia</taxon>
        <taxon>Desulfobulbales</taxon>
        <taxon>Desulfocapsaceae</taxon>
        <taxon>Desulfofustis</taxon>
    </lineage>
</organism>
<dbReference type="Gene3D" id="1.20.1250.20">
    <property type="entry name" value="MFS general substrate transporter like domains"/>
    <property type="match status" value="2"/>
</dbReference>
<gene>
    <name evidence="6" type="ORF">SAMN02745124_03981</name>
</gene>
<evidence type="ECO:0000313" key="6">
    <source>
        <dbReference type="EMBL" id="SHI10883.1"/>
    </source>
</evidence>
<feature type="domain" description="Major facilitator superfamily (MFS) profile" evidence="5">
    <location>
        <begin position="8"/>
        <end position="403"/>
    </location>
</feature>
<keyword evidence="3 4" id="KW-0472">Membrane</keyword>
<protein>
    <submittedName>
        <fullName evidence="6">Sugar phosphate permease</fullName>
    </submittedName>
</protein>
<dbReference type="InterPro" id="IPR011701">
    <property type="entry name" value="MFS"/>
</dbReference>
<evidence type="ECO:0000259" key="5">
    <source>
        <dbReference type="PROSITE" id="PS50850"/>
    </source>
</evidence>
<feature type="transmembrane region" description="Helical" evidence="4">
    <location>
        <begin position="134"/>
        <end position="161"/>
    </location>
</feature>
<dbReference type="PROSITE" id="PS50850">
    <property type="entry name" value="MFS"/>
    <property type="match status" value="1"/>
</dbReference>
<evidence type="ECO:0000256" key="4">
    <source>
        <dbReference type="SAM" id="Phobius"/>
    </source>
</evidence>
<feature type="transmembrane region" description="Helical" evidence="4">
    <location>
        <begin position="225"/>
        <end position="247"/>
    </location>
</feature>
<sequence>MITAPPYRYTIAAACFMIQAIGIGTYVSYGVFFTPLADEFQWPRAVISGASSLAFITSGAFAILIGRLLDSYGPRLLMSCAAVLLGIGCLAMSRVQEIWQLYCVFGIVFGIGLGAVDVIALTTTARWFVRSRGLVTGIVKVGTGAGQFSIPFLSGILIALYGWRTTYLIIGASVLVLLLLIAQVLRRDPASIESPRRPDVSVTTEEPVPATAGINAAAAMRSPQMLIICSASVSTVFCLLTILVHIVPHAGDIGLSTTHAAGVLSTIGAISMLGRFCSGVAIDRIGSKSVLIICYFVLTASLLLLQAADSLWLLYCFAGVYGLAHGSFFTAISPLVAEIFGIVAHGALFGVVVFAGTVGGALGPIVAGWIFDLSGSYAAVFITITVLSVVSLGLILLLQPLENKPPLR</sequence>
<dbReference type="AlphaFoldDB" id="A0A1M5YHC5"/>
<dbReference type="GO" id="GO:0022857">
    <property type="term" value="F:transmembrane transporter activity"/>
    <property type="evidence" value="ECO:0007669"/>
    <property type="project" value="InterPro"/>
</dbReference>
<feature type="transmembrane region" description="Helical" evidence="4">
    <location>
        <begin position="167"/>
        <end position="185"/>
    </location>
</feature>
<dbReference type="EMBL" id="FQXS01000036">
    <property type="protein sequence ID" value="SHI10883.1"/>
    <property type="molecule type" value="Genomic_DNA"/>
</dbReference>
<feature type="transmembrane region" description="Helical" evidence="4">
    <location>
        <begin position="99"/>
        <end position="122"/>
    </location>
</feature>
<dbReference type="InterPro" id="IPR020846">
    <property type="entry name" value="MFS_dom"/>
</dbReference>
<evidence type="ECO:0000256" key="3">
    <source>
        <dbReference type="ARBA" id="ARBA00023136"/>
    </source>
</evidence>